<evidence type="ECO:0000313" key="14">
    <source>
        <dbReference type="EMBL" id="RMI39150.1"/>
    </source>
</evidence>
<feature type="region of interest" description="Disordered" evidence="10">
    <location>
        <begin position="397"/>
        <end position="423"/>
    </location>
</feature>
<feature type="coiled-coil region" evidence="9">
    <location>
        <begin position="162"/>
        <end position="189"/>
    </location>
</feature>
<dbReference type="GO" id="GO:0000155">
    <property type="term" value="F:phosphorelay sensor kinase activity"/>
    <property type="evidence" value="ECO:0007669"/>
    <property type="project" value="InterPro"/>
</dbReference>
<feature type="transmembrane region" description="Helical" evidence="11">
    <location>
        <begin position="143"/>
        <end position="162"/>
    </location>
</feature>
<dbReference type="InterPro" id="IPR011712">
    <property type="entry name" value="Sig_transdc_His_kin_sub3_dim/P"/>
</dbReference>
<feature type="transmembrane region" description="Helical" evidence="11">
    <location>
        <begin position="83"/>
        <end position="106"/>
    </location>
</feature>
<dbReference type="SUPFAM" id="SSF55874">
    <property type="entry name" value="ATPase domain of HSP90 chaperone/DNA topoisomerase II/histidine kinase"/>
    <property type="match status" value="1"/>
</dbReference>
<comment type="caution">
    <text evidence="14">The sequence shown here is derived from an EMBL/GenBank/DDBJ whole genome shotgun (WGS) entry which is preliminary data.</text>
</comment>
<keyword evidence="3" id="KW-0597">Phosphoprotein</keyword>
<dbReference type="Pfam" id="PF02518">
    <property type="entry name" value="HATPase_c"/>
    <property type="match status" value="1"/>
</dbReference>
<dbReference type="GO" id="GO:0016020">
    <property type="term" value="C:membrane"/>
    <property type="evidence" value="ECO:0007669"/>
    <property type="project" value="InterPro"/>
</dbReference>
<organism evidence="14 15">
    <name type="scientific">Streptomyces triticirhizae</name>
    <dbReference type="NCBI Taxonomy" id="2483353"/>
    <lineage>
        <taxon>Bacteria</taxon>
        <taxon>Bacillati</taxon>
        <taxon>Actinomycetota</taxon>
        <taxon>Actinomycetes</taxon>
        <taxon>Kitasatosporales</taxon>
        <taxon>Streptomycetaceae</taxon>
        <taxon>Streptomyces</taxon>
    </lineage>
</organism>
<dbReference type="InterPro" id="IPR050482">
    <property type="entry name" value="Sensor_HK_TwoCompSys"/>
</dbReference>
<feature type="transmembrane region" description="Helical" evidence="11">
    <location>
        <begin position="57"/>
        <end position="77"/>
    </location>
</feature>
<keyword evidence="9" id="KW-0175">Coiled coil</keyword>
<feature type="domain" description="Signal transduction histidine kinase subgroup 3 dimerisation and phosphoacceptor" evidence="13">
    <location>
        <begin position="194"/>
        <end position="259"/>
    </location>
</feature>
<keyword evidence="11" id="KW-0472">Membrane</keyword>
<reference evidence="14 15" key="1">
    <citation type="submission" date="2018-10" db="EMBL/GenBank/DDBJ databases">
        <title>Isolation, diversity and antifungal activity of actinobacteria from wheat.</title>
        <authorList>
            <person name="Han C."/>
        </authorList>
    </citation>
    <scope>NUCLEOTIDE SEQUENCE [LARGE SCALE GENOMIC DNA]</scope>
    <source>
        <strain evidence="14 15">NEAU-YY642</strain>
    </source>
</reference>
<evidence type="ECO:0000256" key="6">
    <source>
        <dbReference type="ARBA" id="ARBA00022777"/>
    </source>
</evidence>
<evidence type="ECO:0000256" key="3">
    <source>
        <dbReference type="ARBA" id="ARBA00022553"/>
    </source>
</evidence>
<evidence type="ECO:0000256" key="2">
    <source>
        <dbReference type="ARBA" id="ARBA00012438"/>
    </source>
</evidence>
<feature type="domain" description="Histidine kinase/HSP90-like ATPase" evidence="12">
    <location>
        <begin position="313"/>
        <end position="401"/>
    </location>
</feature>
<evidence type="ECO:0000256" key="9">
    <source>
        <dbReference type="SAM" id="Coils"/>
    </source>
</evidence>
<keyword evidence="4" id="KW-0808">Transferase</keyword>
<protein>
    <recommendedName>
        <fullName evidence="2">histidine kinase</fullName>
        <ecNumber evidence="2">2.7.13.3</ecNumber>
    </recommendedName>
</protein>
<dbReference type="Gene3D" id="1.20.5.1930">
    <property type="match status" value="1"/>
</dbReference>
<dbReference type="Gene3D" id="3.30.565.10">
    <property type="entry name" value="Histidine kinase-like ATPase, C-terminal domain"/>
    <property type="match status" value="1"/>
</dbReference>
<dbReference type="InterPro" id="IPR003594">
    <property type="entry name" value="HATPase_dom"/>
</dbReference>
<keyword evidence="5" id="KW-0547">Nucleotide-binding</keyword>
<accession>A0A3M2LQK2</accession>
<name>A0A3M2LQK2_9ACTN</name>
<dbReference type="GO" id="GO:0005524">
    <property type="term" value="F:ATP binding"/>
    <property type="evidence" value="ECO:0007669"/>
    <property type="project" value="UniProtKB-KW"/>
</dbReference>
<evidence type="ECO:0000259" key="13">
    <source>
        <dbReference type="Pfam" id="PF07730"/>
    </source>
</evidence>
<sequence>MTRPPEAPTTVGGVRMTWLTEAVSDRRGPVRLLPLLVGPGYLLLLQADQPTPADWAFALASALLLVPGGYAPLSVLVAQSALLVAAAALGDATPVVVKVAASLAVVELAARRAPRVALLGSLAPAAAHVVVRVGCVACGDAVGIGYVLVVLVAAPLLLGCWLRAACQNLAQAEARAQEAEERRELAALGARLAERAELARELHDLVAHHVASMALRAGVAREVLPDLDPRVRAVLDDVHGSATTALVDLRRLVAVLRDPASVTDPTRSLLVEPAELPAAIASVVERSGRHGLVLTSRVDPGVAALDALRGLAVLRVVQEGLTNVAKHAGVGTRARVSVSLTEGAANVEIHDGGDGRPAPDRLLVDSGYGIEGLRERVALLGGTVTAGPEGRGWRLRATVPAGEEPGAGGTPRNGEAPRNEEGP</sequence>
<dbReference type="PANTHER" id="PTHR24421:SF10">
    <property type="entry name" value="NITRATE_NITRITE SENSOR PROTEIN NARQ"/>
    <property type="match status" value="1"/>
</dbReference>
<keyword evidence="6 14" id="KW-0418">Kinase</keyword>
<evidence type="ECO:0000256" key="1">
    <source>
        <dbReference type="ARBA" id="ARBA00000085"/>
    </source>
</evidence>
<dbReference type="Proteomes" id="UP000278673">
    <property type="component" value="Unassembled WGS sequence"/>
</dbReference>
<keyword evidence="7" id="KW-0067">ATP-binding</keyword>
<evidence type="ECO:0000256" key="8">
    <source>
        <dbReference type="ARBA" id="ARBA00023012"/>
    </source>
</evidence>
<proteinExistence type="predicted"/>
<keyword evidence="11" id="KW-0812">Transmembrane</keyword>
<dbReference type="PANTHER" id="PTHR24421">
    <property type="entry name" value="NITRATE/NITRITE SENSOR PROTEIN NARX-RELATED"/>
    <property type="match status" value="1"/>
</dbReference>
<keyword evidence="8" id="KW-0902">Two-component regulatory system</keyword>
<evidence type="ECO:0000256" key="7">
    <source>
        <dbReference type="ARBA" id="ARBA00022840"/>
    </source>
</evidence>
<dbReference type="EC" id="2.7.13.3" evidence="2"/>
<gene>
    <name evidence="14" type="ORF">EBN88_15415</name>
</gene>
<dbReference type="InterPro" id="IPR036890">
    <property type="entry name" value="HATPase_C_sf"/>
</dbReference>
<evidence type="ECO:0000256" key="4">
    <source>
        <dbReference type="ARBA" id="ARBA00022679"/>
    </source>
</evidence>
<feature type="transmembrane region" description="Helical" evidence="11">
    <location>
        <begin position="113"/>
        <end position="131"/>
    </location>
</feature>
<evidence type="ECO:0000256" key="5">
    <source>
        <dbReference type="ARBA" id="ARBA00022741"/>
    </source>
</evidence>
<dbReference type="Pfam" id="PF07730">
    <property type="entry name" value="HisKA_3"/>
    <property type="match status" value="1"/>
</dbReference>
<keyword evidence="11" id="KW-1133">Transmembrane helix</keyword>
<comment type="catalytic activity">
    <reaction evidence="1">
        <text>ATP + protein L-histidine = ADP + protein N-phospho-L-histidine.</text>
        <dbReference type="EC" id="2.7.13.3"/>
    </reaction>
</comment>
<evidence type="ECO:0000256" key="10">
    <source>
        <dbReference type="SAM" id="MobiDB-lite"/>
    </source>
</evidence>
<dbReference type="AlphaFoldDB" id="A0A3M2LQK2"/>
<evidence type="ECO:0000256" key="11">
    <source>
        <dbReference type="SAM" id="Phobius"/>
    </source>
</evidence>
<dbReference type="EMBL" id="RFFJ01000078">
    <property type="protein sequence ID" value="RMI39150.1"/>
    <property type="molecule type" value="Genomic_DNA"/>
</dbReference>
<evidence type="ECO:0000259" key="12">
    <source>
        <dbReference type="Pfam" id="PF02518"/>
    </source>
</evidence>
<keyword evidence="15" id="KW-1185">Reference proteome</keyword>
<evidence type="ECO:0000313" key="15">
    <source>
        <dbReference type="Proteomes" id="UP000278673"/>
    </source>
</evidence>
<dbReference type="GO" id="GO:0046983">
    <property type="term" value="F:protein dimerization activity"/>
    <property type="evidence" value="ECO:0007669"/>
    <property type="project" value="InterPro"/>
</dbReference>
<dbReference type="CDD" id="cd16917">
    <property type="entry name" value="HATPase_UhpB-NarQ-NarX-like"/>
    <property type="match status" value="1"/>
</dbReference>